<dbReference type="AlphaFoldDB" id="A0A127FDV6"/>
<sequence length="435" mass="47133">MADNTSKVFQAPAVETAGFQTVTHGDADTGATLFVINLCASIAPISTDGRNLPGLENYRLYRVSRLEDGRTRHRLRLGFFSSEAHAENVLALVRQQYPTAFTACLHEEDRKFARGYLAPAGRETVVKPRPAAAPVAAPTAGERPARQAPAELVVTPLQAAGIRPATTRPMRRSPPQLDTTQTIRALTRAELEDEGLEKWFAIQLAASEQPVNLDTMPHLDIFDAYRLYSVASMNAGKIVHSLRLGFFKEDISAEAVGGYLKTFFSTPTVLRVSEAEYTRFKAPPEQTRPAASADIVTLTPARAPRADIPTITLAVPTPDFAPLATGAFESRTGDRQTVEQLDAATTGSFKSGISASTLAQLASRHEPKAIVSARQRPTPSRNRTGMTGKHKALAPRSLSEQLLEEARAVALSESGIREIPKNGSLFSRLVGKLTR</sequence>
<protein>
    <submittedName>
        <fullName evidence="2">Uncharacterized protein</fullName>
    </submittedName>
</protein>
<feature type="region of interest" description="Disordered" evidence="1">
    <location>
        <begin position="372"/>
        <end position="396"/>
    </location>
</feature>
<dbReference type="Proteomes" id="UP000070250">
    <property type="component" value="Chromosome"/>
</dbReference>
<evidence type="ECO:0000313" key="3">
    <source>
        <dbReference type="Proteomes" id="UP000070250"/>
    </source>
</evidence>
<organism evidence="2 3">
    <name type="scientific">Steroidobacter denitrificans</name>
    <dbReference type="NCBI Taxonomy" id="465721"/>
    <lineage>
        <taxon>Bacteria</taxon>
        <taxon>Pseudomonadati</taxon>
        <taxon>Pseudomonadota</taxon>
        <taxon>Gammaproteobacteria</taxon>
        <taxon>Steroidobacterales</taxon>
        <taxon>Steroidobacteraceae</taxon>
        <taxon>Steroidobacter</taxon>
    </lineage>
</organism>
<dbReference type="KEGG" id="sdf:ACG33_12465"/>
<dbReference type="EMBL" id="CP011971">
    <property type="protein sequence ID" value="AMN47895.1"/>
    <property type="molecule type" value="Genomic_DNA"/>
</dbReference>
<accession>A0A127FDV6</accession>
<evidence type="ECO:0000313" key="2">
    <source>
        <dbReference type="EMBL" id="AMN47895.1"/>
    </source>
</evidence>
<evidence type="ECO:0000256" key="1">
    <source>
        <dbReference type="SAM" id="MobiDB-lite"/>
    </source>
</evidence>
<proteinExistence type="predicted"/>
<feature type="compositionally biased region" description="Polar residues" evidence="1">
    <location>
        <begin position="375"/>
        <end position="385"/>
    </location>
</feature>
<name>A0A127FDV6_STEDE</name>
<keyword evidence="3" id="KW-1185">Reference proteome</keyword>
<gene>
    <name evidence="2" type="ORF">ACG33_12465</name>
</gene>
<dbReference type="RefSeq" id="WP_066921640.1">
    <property type="nucleotide sequence ID" value="NZ_CP011971.1"/>
</dbReference>
<reference evidence="2 3" key="1">
    <citation type="submission" date="2015-06" db="EMBL/GenBank/DDBJ databases">
        <title>A Comprehensive Approach to Explore the Metabolic and Phylogenetic Diversity of Bacterial Steroid Degradation in the Environment: Testosterone as an Example.</title>
        <authorList>
            <person name="Yang F.-C."/>
            <person name="Chen Y.-L."/>
            <person name="Yu C.-P."/>
            <person name="Tang S.-L."/>
            <person name="Wang P.-H."/>
            <person name="Ismail W."/>
            <person name="Wang C.-H."/>
            <person name="Yang C.-Y."/>
            <person name="Chiang Y.-R."/>
        </authorList>
    </citation>
    <scope>NUCLEOTIDE SEQUENCE [LARGE SCALE GENOMIC DNA]</scope>
    <source>
        <strain evidence="2 3">DSM 18526</strain>
    </source>
</reference>
<dbReference type="OrthoDB" id="7052950at2"/>